<keyword evidence="2" id="KW-1133">Transmembrane helix</keyword>
<keyword evidence="4" id="KW-1185">Reference proteome</keyword>
<keyword evidence="2" id="KW-0472">Membrane</keyword>
<evidence type="ECO:0000313" key="3">
    <source>
        <dbReference type="EMBL" id="PIM51228.1"/>
    </source>
</evidence>
<evidence type="ECO:0000256" key="2">
    <source>
        <dbReference type="SAM" id="Phobius"/>
    </source>
</evidence>
<comment type="caution">
    <text evidence="3">The sequence shown here is derived from an EMBL/GenBank/DDBJ whole genome shotgun (WGS) entry which is preliminary data.</text>
</comment>
<feature type="region of interest" description="Disordered" evidence="1">
    <location>
        <begin position="59"/>
        <end position="85"/>
    </location>
</feature>
<evidence type="ECO:0000256" key="1">
    <source>
        <dbReference type="SAM" id="MobiDB-lite"/>
    </source>
</evidence>
<evidence type="ECO:0008006" key="5">
    <source>
        <dbReference type="Google" id="ProtNLM"/>
    </source>
</evidence>
<dbReference type="RefSeq" id="WP_099863506.1">
    <property type="nucleotide sequence ID" value="NZ_PEOG01000074.1"/>
</dbReference>
<reference evidence="3 4" key="1">
    <citation type="submission" date="2017-11" db="EMBL/GenBank/DDBJ databases">
        <title>Draft genome sequence of Mitsuaria sp. HWN-4.</title>
        <authorList>
            <person name="Gundlapally S.R."/>
        </authorList>
    </citation>
    <scope>NUCLEOTIDE SEQUENCE [LARGE SCALE GENOMIC DNA]</scope>
    <source>
        <strain evidence="3 4">HWN-4</strain>
    </source>
</reference>
<protein>
    <recommendedName>
        <fullName evidence="5">Transmembrane protein</fullName>
    </recommendedName>
</protein>
<proteinExistence type="predicted"/>
<gene>
    <name evidence="3" type="ORF">CS062_20930</name>
</gene>
<name>A0A2G9C4B3_9BURK</name>
<keyword evidence="2" id="KW-0812">Transmembrane</keyword>
<dbReference type="Proteomes" id="UP000231501">
    <property type="component" value="Unassembled WGS sequence"/>
</dbReference>
<organism evidence="3 4">
    <name type="scientific">Roseateles chitinivorans</name>
    <dbReference type="NCBI Taxonomy" id="2917965"/>
    <lineage>
        <taxon>Bacteria</taxon>
        <taxon>Pseudomonadati</taxon>
        <taxon>Pseudomonadota</taxon>
        <taxon>Betaproteobacteria</taxon>
        <taxon>Burkholderiales</taxon>
        <taxon>Sphaerotilaceae</taxon>
        <taxon>Roseateles</taxon>
    </lineage>
</organism>
<feature type="transmembrane region" description="Helical" evidence="2">
    <location>
        <begin position="30"/>
        <end position="50"/>
    </location>
</feature>
<evidence type="ECO:0000313" key="4">
    <source>
        <dbReference type="Proteomes" id="UP000231501"/>
    </source>
</evidence>
<dbReference type="AlphaFoldDB" id="A0A2G9C4B3"/>
<accession>A0A2G9C4B3</accession>
<dbReference type="EMBL" id="PEOG01000074">
    <property type="protein sequence ID" value="PIM51228.1"/>
    <property type="molecule type" value="Genomic_DNA"/>
</dbReference>
<sequence length="97" mass="10366">MYLVAIAWMYVVLMMAVAEAFSPQGTVLGALVTLVLYGLLPLSIVMYLMGTPRRRAARRRAEAAEAARAPASAQPDDGGHAPAAQSVDAFMAERKES</sequence>